<comment type="caution">
    <text evidence="4">The sequence shown here is derived from an EMBL/GenBank/DDBJ whole genome shotgun (WGS) entry which is preliminary data.</text>
</comment>
<feature type="chain" id="PRO_5041949741" evidence="3">
    <location>
        <begin position="30"/>
        <end position="171"/>
    </location>
</feature>
<protein>
    <submittedName>
        <fullName evidence="4">Uncharacterized protein</fullName>
    </submittedName>
</protein>
<feature type="region of interest" description="Disordered" evidence="1">
    <location>
        <begin position="39"/>
        <end position="73"/>
    </location>
</feature>
<evidence type="ECO:0000313" key="4">
    <source>
        <dbReference type="EMBL" id="KAK2157136.1"/>
    </source>
</evidence>
<keyword evidence="2" id="KW-0812">Transmembrane</keyword>
<dbReference type="AlphaFoldDB" id="A0AAD9N6T3"/>
<gene>
    <name evidence="4" type="ORF">LSH36_197g04000</name>
</gene>
<dbReference type="Proteomes" id="UP001208570">
    <property type="component" value="Unassembled WGS sequence"/>
</dbReference>
<feature type="compositionally biased region" description="Polar residues" evidence="1">
    <location>
        <begin position="39"/>
        <end position="52"/>
    </location>
</feature>
<evidence type="ECO:0000313" key="5">
    <source>
        <dbReference type="Proteomes" id="UP001208570"/>
    </source>
</evidence>
<keyword evidence="5" id="KW-1185">Reference proteome</keyword>
<reference evidence="4" key="1">
    <citation type="journal article" date="2023" name="Mol. Biol. Evol.">
        <title>Third-Generation Sequencing Reveals the Adaptive Role of the Epigenome in Three Deep-Sea Polychaetes.</title>
        <authorList>
            <person name="Perez M."/>
            <person name="Aroh O."/>
            <person name="Sun Y."/>
            <person name="Lan Y."/>
            <person name="Juniper S.K."/>
            <person name="Young C.R."/>
            <person name="Angers B."/>
            <person name="Qian P.Y."/>
        </authorList>
    </citation>
    <scope>NUCLEOTIDE SEQUENCE</scope>
    <source>
        <strain evidence="4">P08H-3</strain>
    </source>
</reference>
<sequence length="171" mass="18728">MSASVEYNMILTIISLILNISVTTTTTSAADANITHPLSYSGTTGSQNSSRNPDPPRYPGTADTQRYPGSVDPQQYPQRYPGSSFLSLPSNVSDDIIEPVGSRDWSISLRLTPEIITILAVYGLLIIGLLITNTIFAVLFVKFVFGGRFDEYCYTYRRCSSGINSNIISKV</sequence>
<accession>A0AAD9N6T3</accession>
<keyword evidence="3" id="KW-0732">Signal</keyword>
<name>A0AAD9N6T3_9ANNE</name>
<feature type="transmembrane region" description="Helical" evidence="2">
    <location>
        <begin position="115"/>
        <end position="141"/>
    </location>
</feature>
<evidence type="ECO:0000256" key="1">
    <source>
        <dbReference type="SAM" id="MobiDB-lite"/>
    </source>
</evidence>
<organism evidence="4 5">
    <name type="scientific">Paralvinella palmiformis</name>
    <dbReference type="NCBI Taxonomy" id="53620"/>
    <lineage>
        <taxon>Eukaryota</taxon>
        <taxon>Metazoa</taxon>
        <taxon>Spiralia</taxon>
        <taxon>Lophotrochozoa</taxon>
        <taxon>Annelida</taxon>
        <taxon>Polychaeta</taxon>
        <taxon>Sedentaria</taxon>
        <taxon>Canalipalpata</taxon>
        <taxon>Terebellida</taxon>
        <taxon>Terebelliformia</taxon>
        <taxon>Alvinellidae</taxon>
        <taxon>Paralvinella</taxon>
    </lineage>
</organism>
<evidence type="ECO:0000256" key="2">
    <source>
        <dbReference type="SAM" id="Phobius"/>
    </source>
</evidence>
<keyword evidence="2" id="KW-0472">Membrane</keyword>
<evidence type="ECO:0000256" key="3">
    <source>
        <dbReference type="SAM" id="SignalP"/>
    </source>
</evidence>
<dbReference type="EMBL" id="JAODUP010000197">
    <property type="protein sequence ID" value="KAK2157136.1"/>
    <property type="molecule type" value="Genomic_DNA"/>
</dbReference>
<keyword evidence="2" id="KW-1133">Transmembrane helix</keyword>
<feature type="signal peptide" evidence="3">
    <location>
        <begin position="1"/>
        <end position="29"/>
    </location>
</feature>
<proteinExistence type="predicted"/>